<proteinExistence type="predicted"/>
<name>A0AAW3ZUG9_9BACT</name>
<protein>
    <submittedName>
        <fullName evidence="4">AMIN domain-containing protein</fullName>
    </submittedName>
</protein>
<evidence type="ECO:0000313" key="5">
    <source>
        <dbReference type="Proteomes" id="UP000650616"/>
    </source>
</evidence>
<dbReference type="InterPro" id="IPR021731">
    <property type="entry name" value="AMIN_dom"/>
</dbReference>
<sequence>MKKICIIFCLMASVLYARENPFTPIGELNASVMTTNLKEEFGEFDTQDIKFPSDARLLLGVTVRYRAGDGSIKEKVLSDINKTISWQEEYAILKLKNPEPLTTQKLDVSVTMPNPTAKTIIQTISHDKNDTNTTTQSKSVKSTRQEQAITTLPAVTTINLDTNKSKVGLSVKAKTQPKSKQVTTNKPKIQPKKQPSSLKFADMFEIDSSKNILKIITKDKNIKYFSHENSKIVLDFDNPPKSFRTKYIKVNSAVFKNITVGWHDDFYRVVVELDKKRTYSIGKVMQGYELRVK</sequence>
<evidence type="ECO:0000313" key="4">
    <source>
        <dbReference type="EMBL" id="MBE3607913.1"/>
    </source>
</evidence>
<feature type="compositionally biased region" description="Polar residues" evidence="1">
    <location>
        <begin position="176"/>
        <end position="185"/>
    </location>
</feature>
<feature type="signal peptide" evidence="2">
    <location>
        <begin position="1"/>
        <end position="17"/>
    </location>
</feature>
<feature type="chain" id="PRO_5043498449" evidence="2">
    <location>
        <begin position="18"/>
        <end position="293"/>
    </location>
</feature>
<evidence type="ECO:0000256" key="1">
    <source>
        <dbReference type="SAM" id="MobiDB-lite"/>
    </source>
</evidence>
<evidence type="ECO:0000259" key="3">
    <source>
        <dbReference type="Pfam" id="PF11741"/>
    </source>
</evidence>
<keyword evidence="2" id="KW-0732">Signal</keyword>
<comment type="caution">
    <text evidence="4">The sequence shown here is derived from an EMBL/GenBank/DDBJ whole genome shotgun (WGS) entry which is preliminary data.</text>
</comment>
<gene>
    <name evidence="4" type="ORF">CCAL9337_04100</name>
</gene>
<organism evidence="4 5">
    <name type="scientific">Campylobacter californiensis</name>
    <dbReference type="NCBI Taxonomy" id="1032243"/>
    <lineage>
        <taxon>Bacteria</taxon>
        <taxon>Pseudomonadati</taxon>
        <taxon>Campylobacterota</taxon>
        <taxon>Epsilonproteobacteria</taxon>
        <taxon>Campylobacterales</taxon>
        <taxon>Campylobacteraceae</taxon>
        <taxon>Campylobacter</taxon>
    </lineage>
</organism>
<reference evidence="4 5" key="1">
    <citation type="submission" date="2015-08" db="EMBL/GenBank/DDBJ databases">
        <title>Comparative genomics of the Campylobacter concisus group.</title>
        <authorList>
            <person name="Yee E."/>
            <person name="Chapman M.H."/>
            <person name="Huynh S."/>
            <person name="Bono J.L."/>
            <person name="On S.L."/>
            <person name="St Leger J."/>
            <person name="Foster G."/>
            <person name="Parker C.T."/>
            <person name="Miller W.G."/>
        </authorList>
    </citation>
    <scope>NUCLEOTIDE SEQUENCE [LARGE SCALE GENOMIC DNA]</scope>
    <source>
        <strain evidence="4 5">RM9337</strain>
    </source>
</reference>
<feature type="region of interest" description="Disordered" evidence="1">
    <location>
        <begin position="174"/>
        <end position="194"/>
    </location>
</feature>
<evidence type="ECO:0000256" key="2">
    <source>
        <dbReference type="SAM" id="SignalP"/>
    </source>
</evidence>
<dbReference type="Proteomes" id="UP000650616">
    <property type="component" value="Unassembled WGS sequence"/>
</dbReference>
<dbReference type="AlphaFoldDB" id="A0AAW3ZUG9"/>
<dbReference type="RefSeq" id="WP_169936921.1">
    <property type="nucleotide sequence ID" value="NZ_CP012545.1"/>
</dbReference>
<dbReference type="Pfam" id="PF11741">
    <property type="entry name" value="AMIN"/>
    <property type="match status" value="1"/>
</dbReference>
<dbReference type="EMBL" id="LIWG01000003">
    <property type="protein sequence ID" value="MBE3607913.1"/>
    <property type="molecule type" value="Genomic_DNA"/>
</dbReference>
<keyword evidence="5" id="KW-1185">Reference proteome</keyword>
<accession>A0AAW3ZUG9</accession>
<feature type="domain" description="AMIN" evidence="3">
    <location>
        <begin position="214"/>
        <end position="282"/>
    </location>
</feature>